<accession>A0A2H9U4L9</accession>
<comment type="caution">
    <text evidence="2">The sequence shown here is derived from an EMBL/GenBank/DDBJ whole genome shotgun (WGS) entry which is preliminary data.</text>
</comment>
<sequence>MKYVLLPLMFVGSMVLAETMNPHSLPTGAIGILQVDRLTQGELLWLQGRVGEGVYTTTNQAGQHCSIKVPVVVGQIEKSGVGIASVTGLSIIVMNPTLSAALINGERVRSDEWRFSAQKNNSSVDGYITEGIKESEGFVLNSKRRWVSWLLEDKPELHCQ</sequence>
<organism evidence="2 3">
    <name type="scientific">Aeromonas cavernicola</name>
    <dbReference type="NCBI Taxonomy" id="1006623"/>
    <lineage>
        <taxon>Bacteria</taxon>
        <taxon>Pseudomonadati</taxon>
        <taxon>Pseudomonadota</taxon>
        <taxon>Gammaproteobacteria</taxon>
        <taxon>Aeromonadales</taxon>
        <taxon>Aeromonadaceae</taxon>
        <taxon>Aeromonas</taxon>
    </lineage>
</organism>
<keyword evidence="3" id="KW-1185">Reference proteome</keyword>
<dbReference type="RefSeq" id="WP_100293990.1">
    <property type="nucleotide sequence ID" value="NZ_PGGC01000082.1"/>
</dbReference>
<dbReference type="AlphaFoldDB" id="A0A2H9U4L9"/>
<proteinExistence type="predicted"/>
<reference evidence="2 3" key="1">
    <citation type="submission" date="2017-11" db="EMBL/GenBank/DDBJ databases">
        <title>Draft genome sequence of environmental isolate Aeromonas cavernicola sp. nov. MDC 2508.</title>
        <authorList>
            <person name="Colston S.M."/>
            <person name="Navarro A."/>
            <person name="Martinez-Murcia A.J."/>
            <person name="Graf J."/>
        </authorList>
    </citation>
    <scope>NUCLEOTIDE SEQUENCE [LARGE SCALE GENOMIC DNA]</scope>
    <source>
        <strain evidence="2 3">MDC 2508</strain>
    </source>
</reference>
<evidence type="ECO:0000313" key="2">
    <source>
        <dbReference type="EMBL" id="PJG58970.1"/>
    </source>
</evidence>
<keyword evidence="1" id="KW-0732">Signal</keyword>
<dbReference type="OrthoDB" id="5592434at2"/>
<protein>
    <submittedName>
        <fullName evidence="2">Uncharacterized protein</fullName>
    </submittedName>
</protein>
<evidence type="ECO:0000256" key="1">
    <source>
        <dbReference type="SAM" id="SignalP"/>
    </source>
</evidence>
<evidence type="ECO:0000313" key="3">
    <source>
        <dbReference type="Proteomes" id="UP000235861"/>
    </source>
</evidence>
<feature type="signal peptide" evidence="1">
    <location>
        <begin position="1"/>
        <end position="17"/>
    </location>
</feature>
<dbReference type="EMBL" id="PGGC01000082">
    <property type="protein sequence ID" value="PJG58970.1"/>
    <property type="molecule type" value="Genomic_DNA"/>
</dbReference>
<name>A0A2H9U4L9_9GAMM</name>
<gene>
    <name evidence="2" type="ORF">CUC53_09785</name>
</gene>
<feature type="chain" id="PRO_5014122091" evidence="1">
    <location>
        <begin position="18"/>
        <end position="160"/>
    </location>
</feature>
<dbReference type="Proteomes" id="UP000235861">
    <property type="component" value="Unassembled WGS sequence"/>
</dbReference>